<dbReference type="OrthoDB" id="7374210at2"/>
<dbReference type="EMBL" id="OCNJ01000007">
    <property type="protein sequence ID" value="SOD97685.1"/>
    <property type="molecule type" value="Genomic_DNA"/>
</dbReference>
<evidence type="ECO:0000256" key="2">
    <source>
        <dbReference type="SAM" id="Phobius"/>
    </source>
</evidence>
<keyword evidence="5" id="KW-1185">Reference proteome</keyword>
<feature type="compositionally biased region" description="Basic and acidic residues" evidence="1">
    <location>
        <begin position="233"/>
        <end position="268"/>
    </location>
</feature>
<dbReference type="GO" id="GO:0004016">
    <property type="term" value="F:adenylate cyclase activity"/>
    <property type="evidence" value="ECO:0007669"/>
    <property type="project" value="UniProtKB-ARBA"/>
</dbReference>
<feature type="region of interest" description="Disordered" evidence="1">
    <location>
        <begin position="280"/>
        <end position="310"/>
    </location>
</feature>
<dbReference type="RefSeq" id="WP_097280163.1">
    <property type="nucleotide sequence ID" value="NZ_OCNJ01000007.1"/>
</dbReference>
<dbReference type="InterPro" id="IPR029787">
    <property type="entry name" value="Nucleotide_cyclase"/>
</dbReference>
<feature type="transmembrane region" description="Helical" evidence="2">
    <location>
        <begin position="163"/>
        <end position="184"/>
    </location>
</feature>
<protein>
    <submittedName>
        <fullName evidence="4">Adenylate cyclase</fullName>
    </submittedName>
</protein>
<organism evidence="4 5">
    <name type="scientific">Caenispirillum bisanense</name>
    <dbReference type="NCBI Taxonomy" id="414052"/>
    <lineage>
        <taxon>Bacteria</taxon>
        <taxon>Pseudomonadati</taxon>
        <taxon>Pseudomonadota</taxon>
        <taxon>Alphaproteobacteria</taxon>
        <taxon>Rhodospirillales</taxon>
        <taxon>Novispirillaceae</taxon>
        <taxon>Caenispirillum</taxon>
    </lineage>
</organism>
<dbReference type="Pfam" id="PF00211">
    <property type="entry name" value="Guanylate_cyc"/>
    <property type="match status" value="1"/>
</dbReference>
<dbReference type="GO" id="GO:0035556">
    <property type="term" value="P:intracellular signal transduction"/>
    <property type="evidence" value="ECO:0007669"/>
    <property type="project" value="InterPro"/>
</dbReference>
<evidence type="ECO:0000259" key="3">
    <source>
        <dbReference type="PROSITE" id="PS50125"/>
    </source>
</evidence>
<dbReference type="InterPro" id="IPR050697">
    <property type="entry name" value="Adenylyl/Guanylyl_Cyclase_3/4"/>
</dbReference>
<feature type="region of interest" description="Disordered" evidence="1">
    <location>
        <begin position="200"/>
        <end position="268"/>
    </location>
</feature>
<dbReference type="AlphaFoldDB" id="A0A286GQ61"/>
<feature type="domain" description="Guanylate cyclase" evidence="3">
    <location>
        <begin position="447"/>
        <end position="561"/>
    </location>
</feature>
<feature type="compositionally biased region" description="Basic and acidic residues" evidence="1">
    <location>
        <begin position="283"/>
        <end position="310"/>
    </location>
</feature>
<dbReference type="PROSITE" id="PS50125">
    <property type="entry name" value="GUANYLATE_CYCLASE_2"/>
    <property type="match status" value="1"/>
</dbReference>
<dbReference type="InterPro" id="IPR001054">
    <property type="entry name" value="A/G_cyclase"/>
</dbReference>
<gene>
    <name evidence="4" type="ORF">SAMN05421508_10749</name>
</gene>
<name>A0A286GQ61_9PROT</name>
<proteinExistence type="predicted"/>
<accession>A0A286GQ61</accession>
<dbReference type="CDD" id="cd07302">
    <property type="entry name" value="CHD"/>
    <property type="match status" value="1"/>
</dbReference>
<dbReference type="SMART" id="SM00044">
    <property type="entry name" value="CYCc"/>
    <property type="match status" value="1"/>
</dbReference>
<evidence type="ECO:0000313" key="4">
    <source>
        <dbReference type="EMBL" id="SOD97685.1"/>
    </source>
</evidence>
<feature type="compositionally biased region" description="Basic and acidic residues" evidence="1">
    <location>
        <begin position="212"/>
        <end position="226"/>
    </location>
</feature>
<feature type="region of interest" description="Disordered" evidence="1">
    <location>
        <begin position="611"/>
        <end position="663"/>
    </location>
</feature>
<feature type="transmembrane region" description="Helical" evidence="2">
    <location>
        <begin position="124"/>
        <end position="151"/>
    </location>
</feature>
<dbReference type="Proteomes" id="UP000219621">
    <property type="component" value="Unassembled WGS sequence"/>
</dbReference>
<dbReference type="PANTHER" id="PTHR43081">
    <property type="entry name" value="ADENYLATE CYCLASE, TERMINAL-DIFFERENTIATION SPECIFIC-RELATED"/>
    <property type="match status" value="1"/>
</dbReference>
<dbReference type="PANTHER" id="PTHR43081:SF1">
    <property type="entry name" value="ADENYLATE CYCLASE, TERMINAL-DIFFERENTIATION SPECIFIC"/>
    <property type="match status" value="1"/>
</dbReference>
<dbReference type="SUPFAM" id="SSF55073">
    <property type="entry name" value="Nucleotide cyclase"/>
    <property type="match status" value="1"/>
</dbReference>
<keyword evidence="2" id="KW-0472">Membrane</keyword>
<sequence>MPAIVNYEVYVLEGKEWSLYARFPGDERTKAIDEAINVEGQTSKPTKVMRETWYPESNSSEEAVAYVSPRARKAQAEARAASARASAPGALVGGYGRTDFAWTGTGAAGATAPKASAREFVLRLSMVMVSALIIAVLGTGLASLFVGQLAGMGVTIGTSLSSLLFMVFVALFLLSAVPLVMAYVPLDGFMDKDKADDEAEDPAAKAAATAAAEKERDAKRKSKADQDAAAAKAEADRKLAEADAPGHHDPELEARQKKEAEAATKAAAEAREALKKVAVAEADPAKAPKAEEAAKPAEKPVREEPEPDPETLKYEQDRARMMKFLGAAVRVLRTTHPQLDAFNKFGVNLYLAGAARVLCDRNRQDRQLELLRETIEVIGTKPALAQSFVDKLDEYMLEPRYVAMAQSGRKAMEKWLAKANDAFADLGTVMKEWNTPATKAAAPTMITIVFTDMVGSTDLTHAVGDEAAQEAVRAHNAIVRSALARFDGNEVKHTGDGIMATFPVTANAVSAAVQIQQGIAEHNEARPDMPIKLRVGLNSGEPIAEDNDYFGATVQLASRLCNAADEQQIVCAAIVRDLCAGKAFTFKPLGPLQLKGVRDAVEAYEIGWSAADADAADPEQTPKGREPVPTEPPAPAPAAAARKAAVERALRPVGSAAQQPTPG</sequence>
<dbReference type="Gene3D" id="3.30.70.1230">
    <property type="entry name" value="Nucleotide cyclase"/>
    <property type="match status" value="1"/>
</dbReference>
<evidence type="ECO:0000313" key="5">
    <source>
        <dbReference type="Proteomes" id="UP000219621"/>
    </source>
</evidence>
<dbReference type="GO" id="GO:0009190">
    <property type="term" value="P:cyclic nucleotide biosynthetic process"/>
    <property type="evidence" value="ECO:0007669"/>
    <property type="project" value="InterPro"/>
</dbReference>
<evidence type="ECO:0000256" key="1">
    <source>
        <dbReference type="SAM" id="MobiDB-lite"/>
    </source>
</evidence>
<keyword evidence="2" id="KW-0812">Transmembrane</keyword>
<reference evidence="4 5" key="1">
    <citation type="submission" date="2017-09" db="EMBL/GenBank/DDBJ databases">
        <authorList>
            <person name="Ehlers B."/>
            <person name="Leendertz F.H."/>
        </authorList>
    </citation>
    <scope>NUCLEOTIDE SEQUENCE [LARGE SCALE GENOMIC DNA]</scope>
    <source>
        <strain evidence="4 5">USBA 140</strain>
    </source>
</reference>
<keyword evidence="2" id="KW-1133">Transmembrane helix</keyword>